<evidence type="ECO:0000256" key="1">
    <source>
        <dbReference type="SAM" id="MobiDB-lite"/>
    </source>
</evidence>
<feature type="chain" id="PRO_5039425534" evidence="2">
    <location>
        <begin position="25"/>
        <end position="140"/>
    </location>
</feature>
<keyword evidence="2" id="KW-0732">Signal</keyword>
<organism evidence="3 4">
    <name type="scientific">candidate division WOR-3 bacterium</name>
    <dbReference type="NCBI Taxonomy" id="2052148"/>
    <lineage>
        <taxon>Bacteria</taxon>
        <taxon>Bacteria division WOR-3</taxon>
    </lineage>
</organism>
<dbReference type="Proteomes" id="UP000630660">
    <property type="component" value="Unassembled WGS sequence"/>
</dbReference>
<evidence type="ECO:0000313" key="3">
    <source>
        <dbReference type="EMBL" id="MBD3363820.1"/>
    </source>
</evidence>
<name>A0A9D5K8Z6_UNCW3</name>
<evidence type="ECO:0000256" key="2">
    <source>
        <dbReference type="SAM" id="SignalP"/>
    </source>
</evidence>
<protein>
    <submittedName>
        <fullName evidence="3">Uncharacterized protein</fullName>
    </submittedName>
</protein>
<feature type="signal peptide" evidence="2">
    <location>
        <begin position="1"/>
        <end position="24"/>
    </location>
</feature>
<dbReference type="EMBL" id="WJKJ01000035">
    <property type="protein sequence ID" value="MBD3363820.1"/>
    <property type="molecule type" value="Genomic_DNA"/>
</dbReference>
<comment type="caution">
    <text evidence="3">The sequence shown here is derived from an EMBL/GenBank/DDBJ whole genome shotgun (WGS) entry which is preliminary data.</text>
</comment>
<sequence length="140" mass="14745">MRKPKNLIAVLTVIMFAAVITAVATTHDYEGTATGTIIINGKVLKPMAEWEGTWNDGTGVFSGTWADPDFNNGAGITGTFTGSVSSSVFTGTWSADNVDPDPIGDLLGYVDADTAYGTGDADYLENPPPSWGSWWSTSSD</sequence>
<feature type="region of interest" description="Disordered" evidence="1">
    <location>
        <begin position="120"/>
        <end position="140"/>
    </location>
</feature>
<proteinExistence type="predicted"/>
<gene>
    <name evidence="3" type="ORF">GF359_01245</name>
</gene>
<evidence type="ECO:0000313" key="4">
    <source>
        <dbReference type="Proteomes" id="UP000630660"/>
    </source>
</evidence>
<feature type="compositionally biased region" description="Low complexity" evidence="1">
    <location>
        <begin position="131"/>
        <end position="140"/>
    </location>
</feature>
<reference evidence="3" key="1">
    <citation type="submission" date="2019-11" db="EMBL/GenBank/DDBJ databases">
        <title>Microbial mats filling the niche in hypersaline microbial mats.</title>
        <authorList>
            <person name="Wong H.L."/>
            <person name="Macleod F.I."/>
            <person name="White R.A. III"/>
            <person name="Burns B.P."/>
        </authorList>
    </citation>
    <scope>NUCLEOTIDE SEQUENCE</scope>
    <source>
        <strain evidence="3">Bin_327</strain>
    </source>
</reference>
<dbReference type="AlphaFoldDB" id="A0A9D5K8Z6"/>
<accession>A0A9D5K8Z6</accession>